<dbReference type="SUPFAM" id="SSF50044">
    <property type="entry name" value="SH3-domain"/>
    <property type="match status" value="1"/>
</dbReference>
<dbReference type="InterPro" id="IPR027267">
    <property type="entry name" value="AH/BAR_dom_sf"/>
</dbReference>
<evidence type="ECO:0000256" key="2">
    <source>
        <dbReference type="ARBA" id="ARBA00023054"/>
    </source>
</evidence>
<evidence type="ECO:0000259" key="6">
    <source>
        <dbReference type="PROSITE" id="PS50002"/>
    </source>
</evidence>
<dbReference type="EMBL" id="VCGU01000007">
    <property type="protein sequence ID" value="TRY73831.1"/>
    <property type="molecule type" value="Genomic_DNA"/>
</dbReference>
<dbReference type="AlphaFoldDB" id="A0A553P818"/>
<feature type="domain" description="SH3" evidence="6">
    <location>
        <begin position="478"/>
        <end position="545"/>
    </location>
</feature>
<evidence type="ECO:0000256" key="5">
    <source>
        <dbReference type="SAM" id="MobiDB-lite"/>
    </source>
</evidence>
<organism evidence="8 9">
    <name type="scientific">Tigriopus californicus</name>
    <name type="common">Marine copepod</name>
    <dbReference type="NCBI Taxonomy" id="6832"/>
    <lineage>
        <taxon>Eukaryota</taxon>
        <taxon>Metazoa</taxon>
        <taxon>Ecdysozoa</taxon>
        <taxon>Arthropoda</taxon>
        <taxon>Crustacea</taxon>
        <taxon>Multicrustacea</taxon>
        <taxon>Hexanauplia</taxon>
        <taxon>Copepoda</taxon>
        <taxon>Harpacticoida</taxon>
        <taxon>Harpacticidae</taxon>
        <taxon>Tigriopus</taxon>
    </lineage>
</organism>
<dbReference type="PANTHER" id="PTHR15735">
    <property type="entry name" value="FCH AND DOUBLE SH3 DOMAINS PROTEIN"/>
    <property type="match status" value="1"/>
</dbReference>
<evidence type="ECO:0000256" key="4">
    <source>
        <dbReference type="PROSITE-ProRule" id="PRU01077"/>
    </source>
</evidence>
<sequence length="545" mass="62354">MRTCWGTELWDKYQDLTSHTQRGIDFLESSVGSFIKERGKIEDQYAKSLRGLVKKFSIKDNPKPDEEFTYIKAYKKMLTEVGFEAGQHERLAEAYTQVCYKGVHDNVKKLKERKKRNTKDHDKICTELEQSFKAMDSSRSKFRKAFDEQEKAFAAIDRAEKDGGSTKNDISKLKKASNDKSRLCENAKGDYARQLVKTNDTQHKHYLERLPSLINDLQVLDQDRIEFIRSAILTKMSKRSEIEPIIKNCQDSIVSAIKEINPEDDTEIVIERYKSGDVPPNDFKFEDMSDPQSMLLSDPREKATNLNLYPRKKEIERAIEEAEHEHNKKTKEFKSLQQMVNTYKENPKFGSTKKFQSEIHTLEKDVAQLERHLDELRKELKSTESRLESIRSRSPMVGSPMLRGSLNRTPRSSQSSGSIKSSSLSLSSAAPMNTSPDPISSYEEINNSNNYQNDHWDQDEFGDPSVPSVMPTFNGSTSGLSRCVAIYNYDSSTHDFQETNLPMTEGEEFEVIEPDSNGWTGVRRLGDSVHGGIEGFVPTSFLRLI</sequence>
<gene>
    <name evidence="8" type="ORF">TCAL_01926</name>
</gene>
<dbReference type="PROSITE" id="PS51741">
    <property type="entry name" value="F_BAR"/>
    <property type="match status" value="1"/>
</dbReference>
<keyword evidence="1 3" id="KW-0728">SH3 domain</keyword>
<dbReference type="Gene3D" id="6.10.140.470">
    <property type="match status" value="1"/>
</dbReference>
<evidence type="ECO:0000256" key="3">
    <source>
        <dbReference type="PROSITE-ProRule" id="PRU00192"/>
    </source>
</evidence>
<dbReference type="SMART" id="SM00326">
    <property type="entry name" value="SH3"/>
    <property type="match status" value="1"/>
</dbReference>
<name>A0A553P818_TIGCA</name>
<reference evidence="8 9" key="1">
    <citation type="journal article" date="2018" name="Nat. Ecol. Evol.">
        <title>Genomic signatures of mitonuclear coevolution across populations of Tigriopus californicus.</title>
        <authorList>
            <person name="Barreto F.S."/>
            <person name="Watson E.T."/>
            <person name="Lima T.G."/>
            <person name="Willett C.S."/>
            <person name="Edmands S."/>
            <person name="Li W."/>
            <person name="Burton R.S."/>
        </authorList>
    </citation>
    <scope>NUCLEOTIDE SEQUENCE [LARGE SCALE GENOMIC DNA]</scope>
    <source>
        <strain evidence="8 9">San Diego</strain>
    </source>
</reference>
<evidence type="ECO:0000313" key="9">
    <source>
        <dbReference type="Proteomes" id="UP000318571"/>
    </source>
</evidence>
<feature type="compositionally biased region" description="Low complexity" evidence="5">
    <location>
        <begin position="412"/>
        <end position="428"/>
    </location>
</feature>
<dbReference type="OMA" id="GKCHESI"/>
<keyword evidence="9" id="KW-1185">Reference proteome</keyword>
<dbReference type="Pfam" id="PF25610">
    <property type="entry name" value="HR1_TOCA"/>
    <property type="match status" value="1"/>
</dbReference>
<dbReference type="SUPFAM" id="SSF161270">
    <property type="entry name" value="PspA lactotransferrin-binding region"/>
    <property type="match status" value="1"/>
</dbReference>
<comment type="caution">
    <text evidence="8">The sequence shown here is derived from an EMBL/GenBank/DDBJ whole genome shotgun (WGS) entry which is preliminary data.</text>
</comment>
<dbReference type="STRING" id="6832.A0A553P818"/>
<dbReference type="InterPro" id="IPR031160">
    <property type="entry name" value="F_BAR_dom"/>
</dbReference>
<protein>
    <recommendedName>
        <fullName evidence="10">SH3 domain-containing protein</fullName>
    </recommendedName>
</protein>
<dbReference type="PROSITE" id="PS50002">
    <property type="entry name" value="SH3"/>
    <property type="match status" value="1"/>
</dbReference>
<proteinExistence type="predicted"/>
<dbReference type="SUPFAM" id="SSF103657">
    <property type="entry name" value="BAR/IMD domain-like"/>
    <property type="match status" value="1"/>
</dbReference>
<dbReference type="PANTHER" id="PTHR15735:SF12">
    <property type="entry name" value="CDC42-INTERACTING PROTEIN 4, ISOFORM B"/>
    <property type="match status" value="1"/>
</dbReference>
<evidence type="ECO:0008006" key="10">
    <source>
        <dbReference type="Google" id="ProtNLM"/>
    </source>
</evidence>
<evidence type="ECO:0000259" key="7">
    <source>
        <dbReference type="PROSITE" id="PS51741"/>
    </source>
</evidence>
<feature type="region of interest" description="Disordered" evidence="5">
    <location>
        <begin position="380"/>
        <end position="468"/>
    </location>
</feature>
<accession>A0A553P818</accession>
<dbReference type="InterPro" id="IPR001452">
    <property type="entry name" value="SH3_domain"/>
</dbReference>
<dbReference type="SMART" id="SM00055">
    <property type="entry name" value="FCH"/>
    <property type="match status" value="1"/>
</dbReference>
<feature type="compositionally biased region" description="Basic and acidic residues" evidence="5">
    <location>
        <begin position="380"/>
        <end position="391"/>
    </location>
</feature>
<evidence type="ECO:0000313" key="8">
    <source>
        <dbReference type="EMBL" id="TRY73831.1"/>
    </source>
</evidence>
<dbReference type="Gene3D" id="1.20.1270.60">
    <property type="entry name" value="Arfaptin homology (AH) domain/BAR domain"/>
    <property type="match status" value="1"/>
</dbReference>
<dbReference type="Pfam" id="PF00611">
    <property type="entry name" value="FCH"/>
    <property type="match status" value="1"/>
</dbReference>
<dbReference type="InterPro" id="IPR001060">
    <property type="entry name" value="FCH_dom"/>
</dbReference>
<feature type="compositionally biased region" description="Low complexity" evidence="5">
    <location>
        <begin position="439"/>
        <end position="451"/>
    </location>
</feature>
<dbReference type="Gene3D" id="2.30.30.40">
    <property type="entry name" value="SH3 Domains"/>
    <property type="match status" value="1"/>
</dbReference>
<evidence type="ECO:0000256" key="1">
    <source>
        <dbReference type="ARBA" id="ARBA00022443"/>
    </source>
</evidence>
<dbReference type="Proteomes" id="UP000318571">
    <property type="component" value="Chromosome 3"/>
</dbReference>
<keyword evidence="2 4" id="KW-0175">Coiled coil</keyword>
<feature type="domain" description="F-BAR" evidence="7">
    <location>
        <begin position="3"/>
        <end position="265"/>
    </location>
</feature>
<dbReference type="InterPro" id="IPR036028">
    <property type="entry name" value="SH3-like_dom_sf"/>
</dbReference>
<dbReference type="InterPro" id="IPR057870">
    <property type="entry name" value="HR1_TOCA"/>
</dbReference>